<gene>
    <name evidence="2" type="ORF">GWO12_09310</name>
</gene>
<dbReference type="InterPro" id="IPR005651">
    <property type="entry name" value="Trm112-like"/>
</dbReference>
<dbReference type="PANTHER" id="PTHR33505">
    <property type="entry name" value="ZGC:162634"/>
    <property type="match status" value="1"/>
</dbReference>
<dbReference type="GO" id="GO:0005829">
    <property type="term" value="C:cytosol"/>
    <property type="evidence" value="ECO:0007669"/>
    <property type="project" value="TreeGrafter"/>
</dbReference>
<dbReference type="AlphaFoldDB" id="A0AAE4ZBN2"/>
<dbReference type="EMBL" id="JAACAK010000067">
    <property type="protein sequence ID" value="NIR75296.1"/>
    <property type="molecule type" value="Genomic_DNA"/>
</dbReference>
<organism evidence="2 3">
    <name type="scientific">Candidatus Kutchimonas denitrificans</name>
    <dbReference type="NCBI Taxonomy" id="3056748"/>
    <lineage>
        <taxon>Bacteria</taxon>
        <taxon>Pseudomonadati</taxon>
        <taxon>Gemmatimonadota</taxon>
        <taxon>Gemmatimonadia</taxon>
        <taxon>Candidatus Palauibacterales</taxon>
        <taxon>Candidatus Palauibacteraceae</taxon>
        <taxon>Candidatus Kutchimonas</taxon>
    </lineage>
</organism>
<comment type="caution">
    <text evidence="2">The sequence shown here is derived from an EMBL/GenBank/DDBJ whole genome shotgun (WGS) entry which is preliminary data.</text>
</comment>
<protein>
    <recommendedName>
        <fullName evidence="1">UPF0434 protein GWO12_09310</fullName>
    </recommendedName>
</protein>
<dbReference type="PANTHER" id="PTHR33505:SF4">
    <property type="entry name" value="PROTEIN PREY, MITOCHONDRIAL"/>
    <property type="match status" value="1"/>
</dbReference>
<sequence length="54" mass="6318">MLDEKLLEILVCPKCGGELEYRPEESELRCQKCRLKYKIEDGIPIMLIDEAESF</sequence>
<evidence type="ECO:0000256" key="1">
    <source>
        <dbReference type="HAMAP-Rule" id="MF_01187"/>
    </source>
</evidence>
<dbReference type="Proteomes" id="UP000702544">
    <property type="component" value="Unassembled WGS sequence"/>
</dbReference>
<reference evidence="2 3" key="1">
    <citation type="submission" date="2020-01" db="EMBL/GenBank/DDBJ databases">
        <title>Genomes assembled from Gulf of Kutch pelagic sediment metagenomes.</title>
        <authorList>
            <person name="Chandrashekar M."/>
            <person name="Mahajan M.S."/>
            <person name="Dave K.J."/>
            <person name="Vatsa P."/>
            <person name="Nathani N.M."/>
        </authorList>
    </citation>
    <scope>NUCLEOTIDE SEQUENCE [LARGE SCALE GENOMIC DNA]</scope>
    <source>
        <strain evidence="2">KS3-K002</strain>
    </source>
</reference>
<dbReference type="Pfam" id="PF03966">
    <property type="entry name" value="Trm112p"/>
    <property type="match status" value="1"/>
</dbReference>
<evidence type="ECO:0000313" key="2">
    <source>
        <dbReference type="EMBL" id="NIR75296.1"/>
    </source>
</evidence>
<proteinExistence type="inferred from homology"/>
<name>A0AAE4ZBN2_9BACT</name>
<dbReference type="Gene3D" id="2.20.25.10">
    <property type="match status" value="1"/>
</dbReference>
<comment type="similarity">
    <text evidence="1">Belongs to the UPF0434 family.</text>
</comment>
<evidence type="ECO:0000313" key="3">
    <source>
        <dbReference type="Proteomes" id="UP000702544"/>
    </source>
</evidence>
<dbReference type="HAMAP" id="MF_01187">
    <property type="entry name" value="UPF0434"/>
    <property type="match status" value="1"/>
</dbReference>
<accession>A0AAE4ZBN2</accession>
<dbReference type="SUPFAM" id="SSF158997">
    <property type="entry name" value="Trm112p-like"/>
    <property type="match status" value="1"/>
</dbReference>